<dbReference type="OrthoDB" id="10036151at2759"/>
<dbReference type="GO" id="GO:0016020">
    <property type="term" value="C:membrane"/>
    <property type="evidence" value="ECO:0007669"/>
    <property type="project" value="UniProtKB-SubCell"/>
</dbReference>
<gene>
    <name evidence="8" type="primary">LOC115938905</name>
</gene>
<evidence type="ECO:0000313" key="7">
    <source>
        <dbReference type="Proteomes" id="UP000245341"/>
    </source>
</evidence>
<accession>A0A7F8QCF8</accession>
<evidence type="ECO:0000256" key="1">
    <source>
        <dbReference type="ARBA" id="ARBA00004370"/>
    </source>
</evidence>
<feature type="signal peptide" evidence="6">
    <location>
        <begin position="1"/>
        <end position="18"/>
    </location>
</feature>
<evidence type="ECO:0000256" key="3">
    <source>
        <dbReference type="ARBA" id="ARBA00022989"/>
    </source>
</evidence>
<evidence type="ECO:0000256" key="4">
    <source>
        <dbReference type="ARBA" id="ARBA00023136"/>
    </source>
</evidence>
<feature type="non-terminal residue" evidence="8">
    <location>
        <position position="1"/>
    </location>
</feature>
<evidence type="ECO:0000256" key="5">
    <source>
        <dbReference type="ARBA" id="ARBA00034309"/>
    </source>
</evidence>
<evidence type="ECO:0000256" key="2">
    <source>
        <dbReference type="ARBA" id="ARBA00022692"/>
    </source>
</evidence>
<keyword evidence="4" id="KW-0472">Membrane</keyword>
<reference evidence="8" key="1">
    <citation type="submission" date="2025-08" db="UniProtKB">
        <authorList>
            <consortium name="RefSeq"/>
        </authorList>
    </citation>
    <scope>IDENTIFICATION</scope>
    <source>
        <tissue evidence="8">Liver</tissue>
    </source>
</reference>
<keyword evidence="6" id="KW-0732">Signal</keyword>
<protein>
    <submittedName>
        <fullName evidence="8">Protein FAM189A1-like</fullName>
    </submittedName>
</protein>
<comment type="similarity">
    <text evidence="5">Belongs to the ENTREP family.</text>
</comment>
<proteinExistence type="inferred from homology"/>
<dbReference type="PANTHER" id="PTHR17615:SF6">
    <property type="entry name" value="PROTEIN ENTREP2"/>
    <property type="match status" value="1"/>
</dbReference>
<dbReference type="PANTHER" id="PTHR17615">
    <property type="entry name" value="PROTEIN FAM189A"/>
    <property type="match status" value="1"/>
</dbReference>
<organism evidence="7 8">
    <name type="scientific">Leptonychotes weddellii</name>
    <name type="common">Weddell seal</name>
    <name type="synonym">Otaria weddellii</name>
    <dbReference type="NCBI Taxonomy" id="9713"/>
    <lineage>
        <taxon>Eukaryota</taxon>
        <taxon>Metazoa</taxon>
        <taxon>Chordata</taxon>
        <taxon>Craniata</taxon>
        <taxon>Vertebrata</taxon>
        <taxon>Euteleostomi</taxon>
        <taxon>Mammalia</taxon>
        <taxon>Eutheria</taxon>
        <taxon>Laurasiatheria</taxon>
        <taxon>Carnivora</taxon>
        <taxon>Caniformia</taxon>
        <taxon>Pinnipedia</taxon>
        <taxon>Phocidae</taxon>
        <taxon>Monachinae</taxon>
        <taxon>Lobodontini</taxon>
        <taxon>Leptonychotes</taxon>
    </lineage>
</organism>
<dbReference type="KEGG" id="lww:115938905"/>
<dbReference type="RefSeq" id="XP_030878919.1">
    <property type="nucleotide sequence ID" value="XM_031023059.1"/>
</dbReference>
<feature type="chain" id="PRO_5028860529" evidence="6">
    <location>
        <begin position="19"/>
        <end position="199"/>
    </location>
</feature>
<sequence>DLLFSVCALNVLSTIVCALATAMCCMQMVSSDILQMFLPQRAHSASPACVTPHGTVLHQTLDFDEFIPPLPPPPYYPPEYTCTPTAEAHRGLHLDFAPSPFSTLYDVAINSPGLLYPAELPPPYEAVVGPTTTSQVRPGRQTSQFPVLRHTPCICISFSGLVERRQQAQRVEPAEIPPQALRCQSQYLCFSPLASLRCT</sequence>
<dbReference type="AlphaFoldDB" id="A0A7F8QCF8"/>
<comment type="subcellular location">
    <subcellularLocation>
        <location evidence="1">Membrane</location>
    </subcellularLocation>
</comment>
<dbReference type="Proteomes" id="UP000245341">
    <property type="component" value="Unplaced"/>
</dbReference>
<name>A0A7F8QCF8_LEPWE</name>
<evidence type="ECO:0000256" key="6">
    <source>
        <dbReference type="SAM" id="SignalP"/>
    </source>
</evidence>
<keyword evidence="3" id="KW-1133">Transmembrane helix</keyword>
<evidence type="ECO:0000313" key="8">
    <source>
        <dbReference type="RefSeq" id="XP_030878919.1"/>
    </source>
</evidence>
<dbReference type="InterPro" id="IPR030431">
    <property type="entry name" value="ENTREP1-3"/>
</dbReference>
<dbReference type="GeneID" id="115938905"/>
<keyword evidence="2" id="KW-0812">Transmembrane</keyword>
<keyword evidence="7" id="KW-1185">Reference proteome</keyword>